<comment type="similarity">
    <text evidence="2">Belongs to the ku70 family.</text>
</comment>
<accession>A0A0X3Q7A4</accession>
<dbReference type="Pfam" id="PF03730">
    <property type="entry name" value="Ku_C"/>
    <property type="match status" value="1"/>
</dbReference>
<dbReference type="AlphaFoldDB" id="A0A0X3Q7A4"/>
<keyword evidence="4" id="KW-0227">DNA damage</keyword>
<comment type="subcellular location">
    <subcellularLocation>
        <location evidence="1">Nucleus</location>
    </subcellularLocation>
</comment>
<dbReference type="GO" id="GO:0006303">
    <property type="term" value="P:double-strand break repair via nonhomologous end joining"/>
    <property type="evidence" value="ECO:0007669"/>
    <property type="project" value="InterPro"/>
</dbReference>
<proteinExistence type="inferred from homology"/>
<dbReference type="SUPFAM" id="SSF53300">
    <property type="entry name" value="vWA-like"/>
    <property type="match status" value="1"/>
</dbReference>
<organism evidence="13">
    <name type="scientific">Schistocephalus solidus</name>
    <name type="common">Tapeworm</name>
    <dbReference type="NCBI Taxonomy" id="70667"/>
    <lineage>
        <taxon>Eukaryota</taxon>
        <taxon>Metazoa</taxon>
        <taxon>Spiralia</taxon>
        <taxon>Lophotrochozoa</taxon>
        <taxon>Platyhelminthes</taxon>
        <taxon>Cestoda</taxon>
        <taxon>Eucestoda</taxon>
        <taxon>Diphyllobothriidea</taxon>
        <taxon>Diphyllobothriidae</taxon>
        <taxon>Schistocephalus</taxon>
    </lineage>
</organism>
<dbReference type="Gene3D" id="1.10.720.30">
    <property type="entry name" value="SAP domain"/>
    <property type="match status" value="1"/>
</dbReference>
<dbReference type="Gene3D" id="1.10.1600.10">
    <property type="match status" value="1"/>
</dbReference>
<evidence type="ECO:0000313" key="13">
    <source>
        <dbReference type="EMBL" id="JAP55216.1"/>
    </source>
</evidence>
<dbReference type="SUPFAM" id="SSF100939">
    <property type="entry name" value="SPOC domain-like"/>
    <property type="match status" value="1"/>
</dbReference>
<evidence type="ECO:0000259" key="12">
    <source>
        <dbReference type="SMART" id="SM00559"/>
    </source>
</evidence>
<dbReference type="GO" id="GO:0016787">
    <property type="term" value="F:hydrolase activity"/>
    <property type="evidence" value="ECO:0007669"/>
    <property type="project" value="UniProtKB-KW"/>
</dbReference>
<keyword evidence="10" id="KW-0234">DNA repair</keyword>
<dbReference type="Gene3D" id="4.10.970.10">
    <property type="entry name" value="Ku70, bridge and pillars"/>
    <property type="match status" value="1"/>
</dbReference>
<dbReference type="EMBL" id="GEEE01008009">
    <property type="protein sequence ID" value="JAP55216.1"/>
    <property type="molecule type" value="Transcribed_RNA"/>
</dbReference>
<sequence>MEDSGYSEFLPEDEESDAVEFGYASVSRDGVIFLIDCTPTMVSATLAGDDSGLPPDSQEQVDTGVRLGLLCCQTFMQNKAISSANDLIGLVLMRTMKAPSSSSSSDSKGITVVQTLDLPDAQRILAIEELRSLPVDKFSQEYGCVDEIVDGFPLHEALWACQNMFSKSPKPLGYKRIFLITDDPDPTGTKTQLKRQAIVKANDLNQSGIELEVLPIKQEGIEFDLAIFYKNLQTPDSDEADELMSSSDPTQRLEELLSRVTSHELTRRRLARLPLYLLPAAEATTTEGQSDASTHLAIGVSAYCLIRKAVLPQPLRLAASNNAPVTARRHFYKAPKGAHPDADPTSDPNNLVMPQDLVKGMVVGSRSVCFEKHELAGLMKQFAPIGIHVLGFKPMKKFKPTYHMRAANFIYPDESTAKGSTLWFTTLLSVCLSKQLFAVALYVQRRGAVPHIVALLPQAEKLDDSGTQLAAAGFHIIYLPFADDFRRLDLPLFPAAVEGQVEAAKAVIKNLMIPYDAETVANPRLLKYYAELEALALERQTVDAVPDHTLPNLSAIKRRAGENLKNFQQAVGHFSTVEKGTNKKKKVVGDINKESDLTISELQQLSESPDGLAKLTVSSLKQGVTLLKLKSASARKNDLIATIQSYFQH</sequence>
<dbReference type="Pfam" id="PF03731">
    <property type="entry name" value="Ku_N"/>
    <property type="match status" value="1"/>
</dbReference>
<keyword evidence="8" id="KW-0238">DNA-binding</keyword>
<dbReference type="FunFam" id="2.40.290.10:FF:000001">
    <property type="entry name" value="X-ray repair cross complementing 6"/>
    <property type="match status" value="1"/>
</dbReference>
<keyword evidence="3" id="KW-0547">Nucleotide-binding</keyword>
<keyword evidence="7" id="KW-0067">ATP-binding</keyword>
<evidence type="ECO:0000256" key="4">
    <source>
        <dbReference type="ARBA" id="ARBA00022763"/>
    </source>
</evidence>
<evidence type="ECO:0000256" key="5">
    <source>
        <dbReference type="ARBA" id="ARBA00022801"/>
    </source>
</evidence>
<dbReference type="GO" id="GO:0006310">
    <property type="term" value="P:DNA recombination"/>
    <property type="evidence" value="ECO:0007669"/>
    <property type="project" value="UniProtKB-KW"/>
</dbReference>
<protein>
    <recommendedName>
        <fullName evidence="12">Ku domain-containing protein</fullName>
    </recommendedName>
</protein>
<dbReference type="SMART" id="SM00559">
    <property type="entry name" value="Ku78"/>
    <property type="match status" value="1"/>
</dbReference>
<evidence type="ECO:0000256" key="10">
    <source>
        <dbReference type="ARBA" id="ARBA00023204"/>
    </source>
</evidence>
<name>A0A0X3Q7A4_SCHSO</name>
<keyword evidence="6" id="KW-0347">Helicase</keyword>
<dbReference type="InterPro" id="IPR027388">
    <property type="entry name" value="Ku70_bridge/pillars_dom_sf"/>
</dbReference>
<dbReference type="GO" id="GO:0003684">
    <property type="term" value="F:damaged DNA binding"/>
    <property type="evidence" value="ECO:0007669"/>
    <property type="project" value="InterPro"/>
</dbReference>
<dbReference type="Pfam" id="PF02735">
    <property type="entry name" value="Ku"/>
    <property type="match status" value="1"/>
</dbReference>
<dbReference type="InterPro" id="IPR036361">
    <property type="entry name" value="SAP_dom_sf"/>
</dbReference>
<dbReference type="GO" id="GO:0003690">
    <property type="term" value="F:double-stranded DNA binding"/>
    <property type="evidence" value="ECO:0007669"/>
    <property type="project" value="TreeGrafter"/>
</dbReference>
<evidence type="ECO:0000256" key="9">
    <source>
        <dbReference type="ARBA" id="ARBA00023172"/>
    </source>
</evidence>
<dbReference type="GO" id="GO:0000723">
    <property type="term" value="P:telomere maintenance"/>
    <property type="evidence" value="ECO:0007669"/>
    <property type="project" value="InterPro"/>
</dbReference>
<keyword evidence="11" id="KW-0539">Nucleus</keyword>
<dbReference type="GO" id="GO:0043564">
    <property type="term" value="C:Ku70:Ku80 complex"/>
    <property type="evidence" value="ECO:0007669"/>
    <property type="project" value="InterPro"/>
</dbReference>
<dbReference type="InterPro" id="IPR006164">
    <property type="entry name" value="DNA_bd_Ku70/Ku80"/>
</dbReference>
<evidence type="ECO:0000256" key="7">
    <source>
        <dbReference type="ARBA" id="ARBA00022840"/>
    </source>
</evidence>
<dbReference type="InterPro" id="IPR047087">
    <property type="entry name" value="KU70_core_dom"/>
</dbReference>
<dbReference type="InterPro" id="IPR016194">
    <property type="entry name" value="SPOC-like_C_dom_sf"/>
</dbReference>
<evidence type="ECO:0000256" key="1">
    <source>
        <dbReference type="ARBA" id="ARBA00004123"/>
    </source>
</evidence>
<dbReference type="PIRSF" id="PIRSF003033">
    <property type="entry name" value="Ku70"/>
    <property type="match status" value="1"/>
</dbReference>
<dbReference type="Gene3D" id="3.40.50.410">
    <property type="entry name" value="von Willebrand factor, type A domain"/>
    <property type="match status" value="1"/>
</dbReference>
<evidence type="ECO:0000256" key="2">
    <source>
        <dbReference type="ARBA" id="ARBA00005240"/>
    </source>
</evidence>
<dbReference type="PANTHER" id="PTHR12604">
    <property type="entry name" value="KU AUTOANTIGEN DNA HELICASE"/>
    <property type="match status" value="1"/>
</dbReference>
<dbReference type="InterPro" id="IPR006165">
    <property type="entry name" value="Ku70"/>
</dbReference>
<dbReference type="InterPro" id="IPR036465">
    <property type="entry name" value="vWFA_dom_sf"/>
</dbReference>
<feature type="domain" description="Ku" evidence="12">
    <location>
        <begin position="349"/>
        <end position="496"/>
    </location>
</feature>
<evidence type="ECO:0000256" key="6">
    <source>
        <dbReference type="ARBA" id="ARBA00022806"/>
    </source>
</evidence>
<reference evidence="13" key="1">
    <citation type="submission" date="2016-01" db="EMBL/GenBank/DDBJ databases">
        <title>Reference transcriptome for the parasite Schistocephalus solidus: insights into the molecular evolution of parasitism.</title>
        <authorList>
            <person name="Hebert F.O."/>
            <person name="Grambauer S."/>
            <person name="Barber I."/>
            <person name="Landry C.R."/>
            <person name="Aubin-Horth N."/>
        </authorList>
    </citation>
    <scope>NUCLEOTIDE SEQUENCE</scope>
</reference>
<dbReference type="PANTHER" id="PTHR12604:SF2">
    <property type="entry name" value="X-RAY REPAIR CROSS-COMPLEMENTING PROTEIN 6"/>
    <property type="match status" value="1"/>
</dbReference>
<dbReference type="NCBIfam" id="TIGR00578">
    <property type="entry name" value="ku70"/>
    <property type="match status" value="1"/>
</dbReference>
<dbReference type="GO" id="GO:0005524">
    <property type="term" value="F:ATP binding"/>
    <property type="evidence" value="ECO:0007669"/>
    <property type="project" value="UniProtKB-KW"/>
</dbReference>
<dbReference type="CDD" id="cd00788">
    <property type="entry name" value="KU70"/>
    <property type="match status" value="1"/>
</dbReference>
<dbReference type="Gene3D" id="2.40.290.10">
    <property type="match status" value="1"/>
</dbReference>
<evidence type="ECO:0000256" key="3">
    <source>
        <dbReference type="ARBA" id="ARBA00022741"/>
    </source>
</evidence>
<evidence type="ECO:0000256" key="11">
    <source>
        <dbReference type="ARBA" id="ARBA00023242"/>
    </source>
</evidence>
<keyword evidence="5" id="KW-0378">Hydrolase</keyword>
<keyword evidence="9" id="KW-0233">DNA recombination</keyword>
<dbReference type="GO" id="GO:0042162">
    <property type="term" value="F:telomeric DNA binding"/>
    <property type="evidence" value="ECO:0007669"/>
    <property type="project" value="InterPro"/>
</dbReference>
<gene>
    <name evidence="13" type="ORF">TR152738</name>
</gene>
<dbReference type="InterPro" id="IPR005160">
    <property type="entry name" value="Ku_C"/>
</dbReference>
<evidence type="ECO:0000256" key="8">
    <source>
        <dbReference type="ARBA" id="ARBA00023125"/>
    </source>
</evidence>
<dbReference type="InterPro" id="IPR005161">
    <property type="entry name" value="Ku_N"/>
</dbReference>
<dbReference type="GO" id="GO:0003678">
    <property type="term" value="F:DNA helicase activity"/>
    <property type="evidence" value="ECO:0007669"/>
    <property type="project" value="InterPro"/>
</dbReference>